<feature type="compositionally biased region" description="Low complexity" evidence="7">
    <location>
        <begin position="105"/>
        <end position="114"/>
    </location>
</feature>
<evidence type="ECO:0000256" key="4">
    <source>
        <dbReference type="ARBA" id="ARBA00022801"/>
    </source>
</evidence>
<feature type="domain" description="USP" evidence="8">
    <location>
        <begin position="283"/>
        <end position="652"/>
    </location>
</feature>
<dbReference type="EC" id="3.4.19.12" evidence="6"/>
<name>A0A2C5Z3N9_9HYPO</name>
<evidence type="ECO:0000256" key="3">
    <source>
        <dbReference type="ARBA" id="ARBA00022786"/>
    </source>
</evidence>
<feature type="compositionally biased region" description="Basic and acidic residues" evidence="7">
    <location>
        <begin position="646"/>
        <end position="655"/>
    </location>
</feature>
<dbReference type="Proteomes" id="UP000224854">
    <property type="component" value="Unassembled WGS sequence"/>
</dbReference>
<dbReference type="AlphaFoldDB" id="A0A2C5Z3N9"/>
<dbReference type="CDD" id="cd02257">
    <property type="entry name" value="Peptidase_C19"/>
    <property type="match status" value="1"/>
</dbReference>
<comment type="similarity">
    <text evidence="6">Belongs to the peptidase C19 family.</text>
</comment>
<comment type="caution">
    <text evidence="9">The sequence shown here is derived from an EMBL/GenBank/DDBJ whole genome shotgun (WGS) entry which is preliminary data.</text>
</comment>
<dbReference type="PROSITE" id="PS00973">
    <property type="entry name" value="USP_2"/>
    <property type="match status" value="1"/>
</dbReference>
<evidence type="ECO:0000313" key="9">
    <source>
        <dbReference type="EMBL" id="PHH74312.1"/>
    </source>
</evidence>
<dbReference type="PROSITE" id="PS50235">
    <property type="entry name" value="USP_3"/>
    <property type="match status" value="1"/>
</dbReference>
<protein>
    <recommendedName>
        <fullName evidence="6">Ubiquitin carboxyl-terminal hydrolase</fullName>
        <ecNumber evidence="6">3.4.19.12</ecNumber>
    </recommendedName>
</protein>
<feature type="compositionally biased region" description="Basic and acidic residues" evidence="7">
    <location>
        <begin position="704"/>
        <end position="714"/>
    </location>
</feature>
<dbReference type="SUPFAM" id="SSF54001">
    <property type="entry name" value="Cysteine proteinases"/>
    <property type="match status" value="1"/>
</dbReference>
<keyword evidence="4 6" id="KW-0378">Hydrolase</keyword>
<dbReference type="PANTHER" id="PTHR24006:SF687">
    <property type="entry name" value="UBIQUITIN CARBOXYL-TERMINAL HYDROLASE 10"/>
    <property type="match status" value="1"/>
</dbReference>
<dbReference type="GO" id="GO:0016579">
    <property type="term" value="P:protein deubiquitination"/>
    <property type="evidence" value="ECO:0007669"/>
    <property type="project" value="InterPro"/>
</dbReference>
<keyword evidence="3 6" id="KW-0833">Ubl conjugation pathway</keyword>
<feature type="region of interest" description="Disordered" evidence="7">
    <location>
        <begin position="29"/>
        <end position="49"/>
    </location>
</feature>
<evidence type="ECO:0000256" key="7">
    <source>
        <dbReference type="SAM" id="MobiDB-lite"/>
    </source>
</evidence>
<dbReference type="InterPro" id="IPR038765">
    <property type="entry name" value="Papain-like_cys_pep_sf"/>
</dbReference>
<accession>A0A2C5Z3N9</accession>
<comment type="catalytic activity">
    <reaction evidence="1 6">
        <text>Thiol-dependent hydrolysis of ester, thioester, amide, peptide and isopeptide bonds formed by the C-terminal Gly of ubiquitin (a 76-residue protein attached to proteins as an intracellular targeting signal).</text>
        <dbReference type="EC" id="3.4.19.12"/>
    </reaction>
</comment>
<feature type="region of interest" description="Disordered" evidence="7">
    <location>
        <begin position="97"/>
        <end position="158"/>
    </location>
</feature>
<dbReference type="GO" id="GO:0005634">
    <property type="term" value="C:nucleus"/>
    <property type="evidence" value="ECO:0007669"/>
    <property type="project" value="TreeGrafter"/>
</dbReference>
<organism evidence="9 10">
    <name type="scientific">Ophiocordyceps australis</name>
    <dbReference type="NCBI Taxonomy" id="1399860"/>
    <lineage>
        <taxon>Eukaryota</taxon>
        <taxon>Fungi</taxon>
        <taxon>Dikarya</taxon>
        <taxon>Ascomycota</taxon>
        <taxon>Pezizomycotina</taxon>
        <taxon>Sordariomycetes</taxon>
        <taxon>Hypocreomycetidae</taxon>
        <taxon>Hypocreales</taxon>
        <taxon>Ophiocordycipitaceae</taxon>
        <taxon>Ophiocordyceps</taxon>
    </lineage>
</organism>
<feature type="region of interest" description="Disordered" evidence="7">
    <location>
        <begin position="636"/>
        <end position="714"/>
    </location>
</feature>
<dbReference type="Pfam" id="PF00443">
    <property type="entry name" value="UCH"/>
    <property type="match status" value="1"/>
</dbReference>
<dbReference type="InterPro" id="IPR028889">
    <property type="entry name" value="USP"/>
</dbReference>
<dbReference type="GO" id="GO:0006508">
    <property type="term" value="P:proteolysis"/>
    <property type="evidence" value="ECO:0007669"/>
    <property type="project" value="UniProtKB-KW"/>
</dbReference>
<gene>
    <name evidence="9" type="ORF">CDD82_4980</name>
</gene>
<feature type="compositionally biased region" description="Low complexity" evidence="7">
    <location>
        <begin position="187"/>
        <end position="204"/>
    </location>
</feature>
<dbReference type="InterPro" id="IPR018200">
    <property type="entry name" value="USP_CS"/>
</dbReference>
<dbReference type="OrthoDB" id="429671at2759"/>
<evidence type="ECO:0000259" key="8">
    <source>
        <dbReference type="PROSITE" id="PS50235"/>
    </source>
</evidence>
<evidence type="ECO:0000256" key="2">
    <source>
        <dbReference type="ARBA" id="ARBA00022670"/>
    </source>
</evidence>
<evidence type="ECO:0000313" key="10">
    <source>
        <dbReference type="Proteomes" id="UP000224854"/>
    </source>
</evidence>
<proteinExistence type="inferred from homology"/>
<dbReference type="Gene3D" id="3.90.70.10">
    <property type="entry name" value="Cysteine proteinases"/>
    <property type="match status" value="1"/>
</dbReference>
<feature type="compositionally biased region" description="Polar residues" evidence="7">
    <location>
        <begin position="684"/>
        <end position="703"/>
    </location>
</feature>
<keyword evidence="5 6" id="KW-0788">Thiol protease</keyword>
<keyword evidence="10" id="KW-1185">Reference proteome</keyword>
<dbReference type="PANTHER" id="PTHR24006">
    <property type="entry name" value="UBIQUITIN CARBOXYL-TERMINAL HYDROLASE"/>
    <property type="match status" value="1"/>
</dbReference>
<dbReference type="PROSITE" id="PS00972">
    <property type="entry name" value="USP_1"/>
    <property type="match status" value="1"/>
</dbReference>
<sequence>MLLPQSRHSPSDLLFLGIPIIDADSAPVSLPTDQHAASSDARPPHSRAATDITAASTCDTVTNLTSGSTQNEILDTPATPENSDIVANTVKQTQAKLSCSPAPSPASIIMADSPNNAPVSRPMHTANSSASHDDVSIKATQSSPSSHSAHKHSSQSAISTSIIQPLIASSDSALAATEAPHSTEPKNANSTPSSTYPNTTPDTPATSTKPIPKTWAGLFTKPATKTITPSNQTNGSAPQNALVSSDSVATSSPFSKASASSLAEAVRAYRVRVGDTVSLLEPRGLINTGNMCYMNSVLQVLMFCTPFYNFLNHTSKRAVHSFKSETPLFDAMVMFSREFKPLASASSSEQLQRKLKTVDFDKYGEPFTPEFVYDAIRQLPRFASMRRGHQQDAEEFLGFLLQSLGDECIHIMSNALPNDCDTASILSGTSSIEDSPGDWLEVGRKQRASTTRSSGSTTSTPVSKIFGGLLRSEFRVPGMRDSITLEPYQPLQLDIQPPEVRNVVDALRVLTRPEHLQGDFNSPRGKNVMATKQVYIDTLPPVLILHLKRFQFEAEGGIRKIWKKVGYPLDLEIPMDVLSRQQRHTMGTIVPKYRLISVVYHHGKNASGGHYTVDVRRQDGVEWIRMDDTVIRRVRTEEVAEGGSEEESKQPRSSRDAAGNTTPANRFGAISDEDAADDDGWKQVTPSSGSKKWSNVVNGTDNGSPKEKPQAKNSFRDSKVAYLLFYQRV</sequence>
<evidence type="ECO:0000256" key="1">
    <source>
        <dbReference type="ARBA" id="ARBA00000707"/>
    </source>
</evidence>
<feature type="region of interest" description="Disordered" evidence="7">
    <location>
        <begin position="172"/>
        <end position="244"/>
    </location>
</feature>
<reference evidence="9 10" key="1">
    <citation type="submission" date="2017-06" db="EMBL/GenBank/DDBJ databases">
        <title>Ant-infecting Ophiocordyceps genomes reveal a high diversity of potential behavioral manipulation genes and a possible major role for enterotoxins.</title>
        <authorList>
            <person name="De Bekker C."/>
            <person name="Evans H.C."/>
            <person name="Brachmann A."/>
            <person name="Hughes D.P."/>
        </authorList>
    </citation>
    <scope>NUCLEOTIDE SEQUENCE [LARGE SCALE GENOMIC DNA]</scope>
    <source>
        <strain evidence="9 10">1348a</strain>
    </source>
</reference>
<dbReference type="InterPro" id="IPR001394">
    <property type="entry name" value="Peptidase_C19_UCH"/>
</dbReference>
<dbReference type="EMBL" id="NJEU01000439">
    <property type="protein sequence ID" value="PHH74312.1"/>
    <property type="molecule type" value="Genomic_DNA"/>
</dbReference>
<dbReference type="GO" id="GO:0004843">
    <property type="term" value="F:cysteine-type deubiquitinase activity"/>
    <property type="evidence" value="ECO:0007669"/>
    <property type="project" value="UniProtKB-UniRule"/>
</dbReference>
<evidence type="ECO:0000256" key="5">
    <source>
        <dbReference type="ARBA" id="ARBA00022807"/>
    </source>
</evidence>
<keyword evidence="2 6" id="KW-0645">Protease</keyword>
<dbReference type="InterPro" id="IPR050164">
    <property type="entry name" value="Peptidase_C19"/>
</dbReference>
<feature type="compositionally biased region" description="Polar residues" evidence="7">
    <location>
        <begin position="223"/>
        <end position="244"/>
    </location>
</feature>
<dbReference type="GO" id="GO:0005829">
    <property type="term" value="C:cytosol"/>
    <property type="evidence" value="ECO:0007669"/>
    <property type="project" value="TreeGrafter"/>
</dbReference>
<evidence type="ECO:0000256" key="6">
    <source>
        <dbReference type="RuleBase" id="RU366025"/>
    </source>
</evidence>